<evidence type="ECO:0000313" key="1">
    <source>
        <dbReference type="EMBL" id="KAJ1184367.1"/>
    </source>
</evidence>
<reference evidence="1" key="1">
    <citation type="journal article" date="2022" name="bioRxiv">
        <title>Sequencing and chromosome-scale assembly of the giantPleurodeles waltlgenome.</title>
        <authorList>
            <person name="Brown T."/>
            <person name="Elewa A."/>
            <person name="Iarovenko S."/>
            <person name="Subramanian E."/>
            <person name="Araus A.J."/>
            <person name="Petzold A."/>
            <person name="Susuki M."/>
            <person name="Suzuki K.-i.T."/>
            <person name="Hayashi T."/>
            <person name="Toyoda A."/>
            <person name="Oliveira C."/>
            <person name="Osipova E."/>
            <person name="Leigh N.D."/>
            <person name="Simon A."/>
            <person name="Yun M.H."/>
        </authorList>
    </citation>
    <scope>NUCLEOTIDE SEQUENCE</scope>
    <source>
        <strain evidence="1">20211129_DDA</strain>
        <tissue evidence="1">Liver</tissue>
    </source>
</reference>
<proteinExistence type="predicted"/>
<comment type="caution">
    <text evidence="1">The sequence shown here is derived from an EMBL/GenBank/DDBJ whole genome shotgun (WGS) entry which is preliminary data.</text>
</comment>
<dbReference type="EMBL" id="JANPWB010000005">
    <property type="protein sequence ID" value="KAJ1184367.1"/>
    <property type="molecule type" value="Genomic_DNA"/>
</dbReference>
<dbReference type="AlphaFoldDB" id="A0AAV7U9L3"/>
<dbReference type="Proteomes" id="UP001066276">
    <property type="component" value="Chromosome 3_1"/>
</dbReference>
<keyword evidence="2" id="KW-1185">Reference proteome</keyword>
<organism evidence="1 2">
    <name type="scientific">Pleurodeles waltl</name>
    <name type="common">Iberian ribbed newt</name>
    <dbReference type="NCBI Taxonomy" id="8319"/>
    <lineage>
        <taxon>Eukaryota</taxon>
        <taxon>Metazoa</taxon>
        <taxon>Chordata</taxon>
        <taxon>Craniata</taxon>
        <taxon>Vertebrata</taxon>
        <taxon>Euteleostomi</taxon>
        <taxon>Amphibia</taxon>
        <taxon>Batrachia</taxon>
        <taxon>Caudata</taxon>
        <taxon>Salamandroidea</taxon>
        <taxon>Salamandridae</taxon>
        <taxon>Pleurodelinae</taxon>
        <taxon>Pleurodeles</taxon>
    </lineage>
</organism>
<protein>
    <submittedName>
        <fullName evidence="1">Uncharacterized protein</fullName>
    </submittedName>
</protein>
<accession>A0AAV7U9L3</accession>
<gene>
    <name evidence="1" type="ORF">NDU88_001175</name>
</gene>
<sequence>MEVNHSMSFVRASISEIFGKGNLSTTMLLFRYRKSMHRRIFPLALRTATKDIEESQILFYVCALPQSVCLSTSSHKKRHHTCLNTNAKHKSSPQFYLLSSTLQRVYVHMKTQEFSKQQYSIL</sequence>
<name>A0AAV7U9L3_PLEWA</name>
<evidence type="ECO:0000313" key="2">
    <source>
        <dbReference type="Proteomes" id="UP001066276"/>
    </source>
</evidence>